<sequence>MGKIIVQALPSAREMEKLLQSLIDDNESDFSDALDHDMSHIDQRAQVHAVRVTQVDINGSDIEVTYELEYSIYNGCRDMNVVDSEELHVFGDLTDEGWAFDEHVPPPKRDTVDEF</sequence>
<proteinExistence type="predicted"/>
<dbReference type="RefSeq" id="WP_086929121.1">
    <property type="nucleotide sequence ID" value="NZ_CP021364.1"/>
</dbReference>
<name>A0A240UK01_9BURK</name>
<reference evidence="1" key="1">
    <citation type="submission" date="2017-05" db="EMBL/GenBank/DDBJ databases">
        <title>Polyphasic characterization of four soil-derived phenanthrene-degrading Acidovorax strains and proposal of Acidovorax phenanthrenivorans sp. nov.</title>
        <authorList>
            <person name="Singleton D."/>
            <person name="Lee J."/>
            <person name="Dickey A.N."/>
            <person name="Stroud A."/>
            <person name="Scholl E.H."/>
            <person name="Wright F.A."/>
            <person name="Aitken M.D."/>
        </authorList>
    </citation>
    <scope>NUCLEOTIDE SEQUENCE</scope>
    <source>
        <strain evidence="1">P4</strain>
        <plasmid evidence="1">pACP4.2</plasmid>
    </source>
</reference>
<evidence type="ECO:0000313" key="1">
    <source>
        <dbReference type="EMBL" id="ART61403.1"/>
    </source>
</evidence>
<dbReference type="AlphaFoldDB" id="A0A240UK01"/>
<dbReference type="Proteomes" id="UP000194440">
    <property type="component" value="Plasmid pACP4.2"/>
</dbReference>
<dbReference type="KEGG" id="acis:CBP35_20905"/>
<accession>A0A240UK01</accession>
<dbReference type="OrthoDB" id="8781752at2"/>
<keyword evidence="2" id="KW-1185">Reference proteome</keyword>
<gene>
    <name evidence="1" type="ORF">CBP36_20820</name>
</gene>
<evidence type="ECO:0000313" key="2">
    <source>
        <dbReference type="Proteomes" id="UP000194440"/>
    </source>
</evidence>
<dbReference type="EMBL" id="CP021368">
    <property type="protein sequence ID" value="ART61403.1"/>
    <property type="molecule type" value="Genomic_DNA"/>
</dbReference>
<organism evidence="1 2">
    <name type="scientific">Acidovorax carolinensis</name>
    <dbReference type="NCBI Taxonomy" id="553814"/>
    <lineage>
        <taxon>Bacteria</taxon>
        <taxon>Pseudomonadati</taxon>
        <taxon>Pseudomonadota</taxon>
        <taxon>Betaproteobacteria</taxon>
        <taxon>Burkholderiales</taxon>
        <taxon>Comamonadaceae</taxon>
        <taxon>Acidovorax</taxon>
    </lineage>
</organism>
<geneLocation type="plasmid" evidence="1 2">
    <name>pACP4.2</name>
</geneLocation>
<keyword evidence="1" id="KW-0614">Plasmid</keyword>
<protein>
    <submittedName>
        <fullName evidence="1">Uncharacterized protein</fullName>
    </submittedName>
</protein>
<dbReference type="KEGG" id="acip:CBP36_20820"/>